<dbReference type="PANTHER" id="PTHR34512">
    <property type="entry name" value="CELL SURFACE PROTEIN"/>
    <property type="match status" value="1"/>
</dbReference>
<dbReference type="EMBL" id="BAAABU010000005">
    <property type="protein sequence ID" value="GAA0229739.1"/>
    <property type="molecule type" value="Genomic_DNA"/>
</dbReference>
<dbReference type="Gene3D" id="2.130.10.10">
    <property type="entry name" value="YVTN repeat-like/Quinoprotein amine dehydrogenase"/>
    <property type="match status" value="2"/>
</dbReference>
<evidence type="ECO:0000313" key="3">
    <source>
        <dbReference type="Proteomes" id="UP001500416"/>
    </source>
</evidence>
<dbReference type="RefSeq" id="WP_343934420.1">
    <property type="nucleotide sequence ID" value="NZ_BAAABU010000005.1"/>
</dbReference>
<keyword evidence="3" id="KW-1185">Reference proteome</keyword>
<dbReference type="InterPro" id="IPR018391">
    <property type="entry name" value="PQQ_b-propeller_rpt"/>
</dbReference>
<sequence length="393" mass="40908">MNLTATGLAAANPATGVSRPAGQATSARASTRVPFVAGDHAYVGDENSHLTKLPLTTSTAGSRLHPDLERERVLQRRLQQAAVGHGKVFVSTIAGFVCAFDRTPPVSGTDGIPRPELMWRARMPSKGWANGPVLAHDTLYAIGDNGDILALDRSTGAPRWTANVGGSDAQHPLLAAPTVLEGKLYVGIHDGRIMSVTPPTTGTTGTVRAVSLTTTGTTRWKQDTGHACTCSGRAQAPAVVDGIVCAPTKTHIFYLDRDTGTWTASADTSPNQPTTPAVMIGVAYTGGNASGGMTSGALQAFDAKIGALLDYLRTHTVANTSPAVAPDGKVLLGGGNGCQGGRVVLAYTPSAPQRTADRSSARPAAVVVGRVPVEILRRSRVSRHRRAVPVRPR</sequence>
<evidence type="ECO:0000313" key="2">
    <source>
        <dbReference type="EMBL" id="GAA0229739.1"/>
    </source>
</evidence>
<dbReference type="InterPro" id="IPR002372">
    <property type="entry name" value="PQQ_rpt_dom"/>
</dbReference>
<protein>
    <recommendedName>
        <fullName evidence="1">Pyrrolo-quinoline quinone repeat domain-containing protein</fullName>
    </recommendedName>
</protein>
<dbReference type="SUPFAM" id="SSF50998">
    <property type="entry name" value="Quinoprotein alcohol dehydrogenase-like"/>
    <property type="match status" value="1"/>
</dbReference>
<dbReference type="InterPro" id="IPR015943">
    <property type="entry name" value="WD40/YVTN_repeat-like_dom_sf"/>
</dbReference>
<accession>A0ABP3DDN7</accession>
<name>A0ABP3DDN7_9PSEU</name>
<dbReference type="InterPro" id="IPR011047">
    <property type="entry name" value="Quinoprotein_ADH-like_sf"/>
</dbReference>
<dbReference type="Proteomes" id="UP001500416">
    <property type="component" value="Unassembled WGS sequence"/>
</dbReference>
<dbReference type="SMART" id="SM00564">
    <property type="entry name" value="PQQ"/>
    <property type="match status" value="3"/>
</dbReference>
<dbReference type="Pfam" id="PF13360">
    <property type="entry name" value="PQQ_2"/>
    <property type="match status" value="1"/>
</dbReference>
<feature type="domain" description="Pyrrolo-quinoline quinone repeat" evidence="1">
    <location>
        <begin position="117"/>
        <end position="265"/>
    </location>
</feature>
<evidence type="ECO:0000259" key="1">
    <source>
        <dbReference type="Pfam" id="PF13360"/>
    </source>
</evidence>
<organism evidence="2 3">
    <name type="scientific">Saccharothrix mutabilis subsp. mutabilis</name>
    <dbReference type="NCBI Taxonomy" id="66855"/>
    <lineage>
        <taxon>Bacteria</taxon>
        <taxon>Bacillati</taxon>
        <taxon>Actinomycetota</taxon>
        <taxon>Actinomycetes</taxon>
        <taxon>Pseudonocardiales</taxon>
        <taxon>Pseudonocardiaceae</taxon>
        <taxon>Saccharothrix</taxon>
    </lineage>
</organism>
<gene>
    <name evidence="2" type="ORF">GCM10010492_30260</name>
</gene>
<reference evidence="3" key="1">
    <citation type="journal article" date="2019" name="Int. J. Syst. Evol. Microbiol.">
        <title>The Global Catalogue of Microorganisms (GCM) 10K type strain sequencing project: providing services to taxonomists for standard genome sequencing and annotation.</title>
        <authorList>
            <consortium name="The Broad Institute Genomics Platform"/>
            <consortium name="The Broad Institute Genome Sequencing Center for Infectious Disease"/>
            <person name="Wu L."/>
            <person name="Ma J."/>
        </authorList>
    </citation>
    <scope>NUCLEOTIDE SEQUENCE [LARGE SCALE GENOMIC DNA]</scope>
    <source>
        <strain evidence="3">JCM 3380</strain>
    </source>
</reference>
<proteinExistence type="predicted"/>
<dbReference type="PANTHER" id="PTHR34512:SF30">
    <property type="entry name" value="OUTER MEMBRANE PROTEIN ASSEMBLY FACTOR BAMB"/>
    <property type="match status" value="1"/>
</dbReference>
<comment type="caution">
    <text evidence="2">The sequence shown here is derived from an EMBL/GenBank/DDBJ whole genome shotgun (WGS) entry which is preliminary data.</text>
</comment>